<dbReference type="EnsemblPlants" id="TuG1812S0001434100.01.T01">
    <property type="protein sequence ID" value="TuG1812S0001434100.01.T01"/>
    <property type="gene ID" value="TuG1812S0001434100.01"/>
</dbReference>
<organism evidence="2 3">
    <name type="scientific">Triticum urartu</name>
    <name type="common">Red wild einkorn</name>
    <name type="synonym">Crithodium urartu</name>
    <dbReference type="NCBI Taxonomy" id="4572"/>
    <lineage>
        <taxon>Eukaryota</taxon>
        <taxon>Viridiplantae</taxon>
        <taxon>Streptophyta</taxon>
        <taxon>Embryophyta</taxon>
        <taxon>Tracheophyta</taxon>
        <taxon>Spermatophyta</taxon>
        <taxon>Magnoliopsida</taxon>
        <taxon>Liliopsida</taxon>
        <taxon>Poales</taxon>
        <taxon>Poaceae</taxon>
        <taxon>BOP clade</taxon>
        <taxon>Pooideae</taxon>
        <taxon>Triticodae</taxon>
        <taxon>Triticeae</taxon>
        <taxon>Triticinae</taxon>
        <taxon>Triticum</taxon>
    </lineage>
</organism>
<evidence type="ECO:0000313" key="2">
    <source>
        <dbReference type="EnsemblPlants" id="TuG1812S0001434100.01.T01"/>
    </source>
</evidence>
<reference evidence="2" key="2">
    <citation type="submission" date="2022-06" db="UniProtKB">
        <authorList>
            <consortium name="EnsemblPlants"/>
        </authorList>
    </citation>
    <scope>IDENTIFICATION</scope>
</reference>
<dbReference type="PANTHER" id="PTHR33137">
    <property type="entry name" value="MEDIATOR OF RNA POLYMERASE II TRANSCRIPTION SUBUNIT 15A-RELATED"/>
    <property type="match status" value="1"/>
</dbReference>
<keyword evidence="3" id="KW-1185">Reference proteome</keyword>
<dbReference type="PANTHER" id="PTHR33137:SF4">
    <property type="entry name" value="MEDIATOR OF RNA POLYMERASE II TRANSCRIPTION SUBUNIT 15A-RELATED"/>
    <property type="match status" value="1"/>
</dbReference>
<evidence type="ECO:0000256" key="1">
    <source>
        <dbReference type="SAM" id="MobiDB-lite"/>
    </source>
</evidence>
<proteinExistence type="predicted"/>
<name>A0A8R7RBT3_TRIUA</name>
<accession>A0A8R7RBT3</accession>
<sequence>MIKRLKDQYFAELSELFNKMCVKLQHVDSIIPPQISSEQYDRMKSFKTMLERILQMLQIGKSSVQPAMRDKVPRYEKQIISILNSQRKPVQPQIQQQFQPPPGRRGRELTMVAEAEAPDGRVGQDRAAVRVVRARVTGEGGNRASKARVMGS</sequence>
<dbReference type="Proteomes" id="UP000015106">
    <property type="component" value="Unassembled WGS sequence"/>
</dbReference>
<feature type="region of interest" description="Disordered" evidence="1">
    <location>
        <begin position="86"/>
        <end position="105"/>
    </location>
</feature>
<dbReference type="InterPro" id="IPR044661">
    <property type="entry name" value="MED15a/b/c-like"/>
</dbReference>
<dbReference type="AlphaFoldDB" id="A0A8R7RBT3"/>
<dbReference type="Gramene" id="TuG1812S0001434100.01.T01">
    <property type="protein sequence ID" value="TuG1812S0001434100.01.T01"/>
    <property type="gene ID" value="TuG1812S0001434100.01"/>
</dbReference>
<feature type="compositionally biased region" description="Low complexity" evidence="1">
    <location>
        <begin position="86"/>
        <end position="98"/>
    </location>
</feature>
<dbReference type="GO" id="GO:0031490">
    <property type="term" value="F:chromatin DNA binding"/>
    <property type="evidence" value="ECO:0007669"/>
    <property type="project" value="InterPro"/>
</dbReference>
<reference evidence="3" key="1">
    <citation type="journal article" date="2013" name="Nature">
        <title>Draft genome of the wheat A-genome progenitor Triticum urartu.</title>
        <authorList>
            <person name="Ling H.Q."/>
            <person name="Zhao S."/>
            <person name="Liu D."/>
            <person name="Wang J."/>
            <person name="Sun H."/>
            <person name="Zhang C."/>
            <person name="Fan H."/>
            <person name="Li D."/>
            <person name="Dong L."/>
            <person name="Tao Y."/>
            <person name="Gao C."/>
            <person name="Wu H."/>
            <person name="Li Y."/>
            <person name="Cui Y."/>
            <person name="Guo X."/>
            <person name="Zheng S."/>
            <person name="Wang B."/>
            <person name="Yu K."/>
            <person name="Liang Q."/>
            <person name="Yang W."/>
            <person name="Lou X."/>
            <person name="Chen J."/>
            <person name="Feng M."/>
            <person name="Jian J."/>
            <person name="Zhang X."/>
            <person name="Luo G."/>
            <person name="Jiang Y."/>
            <person name="Liu J."/>
            <person name="Wang Z."/>
            <person name="Sha Y."/>
            <person name="Zhang B."/>
            <person name="Wu H."/>
            <person name="Tang D."/>
            <person name="Shen Q."/>
            <person name="Xue P."/>
            <person name="Zou S."/>
            <person name="Wang X."/>
            <person name="Liu X."/>
            <person name="Wang F."/>
            <person name="Yang Y."/>
            <person name="An X."/>
            <person name="Dong Z."/>
            <person name="Zhang K."/>
            <person name="Zhang X."/>
            <person name="Luo M.C."/>
            <person name="Dvorak J."/>
            <person name="Tong Y."/>
            <person name="Wang J."/>
            <person name="Yang H."/>
            <person name="Li Z."/>
            <person name="Wang D."/>
            <person name="Zhang A."/>
            <person name="Wang J."/>
        </authorList>
    </citation>
    <scope>NUCLEOTIDE SEQUENCE</scope>
    <source>
        <strain evidence="3">cv. G1812</strain>
    </source>
</reference>
<evidence type="ECO:0000313" key="3">
    <source>
        <dbReference type="Proteomes" id="UP000015106"/>
    </source>
</evidence>
<protein>
    <recommendedName>
        <fullName evidence="4">Mediator of RNA polymerase II transcription subunit 15a</fullName>
    </recommendedName>
</protein>
<evidence type="ECO:0008006" key="4">
    <source>
        <dbReference type="Google" id="ProtNLM"/>
    </source>
</evidence>
<dbReference type="GO" id="GO:0003713">
    <property type="term" value="F:transcription coactivator activity"/>
    <property type="evidence" value="ECO:0007669"/>
    <property type="project" value="InterPro"/>
</dbReference>